<evidence type="ECO:0000256" key="3">
    <source>
        <dbReference type="ARBA" id="ARBA00022833"/>
    </source>
</evidence>
<feature type="binding site" evidence="6">
    <location>
        <position position="127"/>
    </location>
    <ligand>
        <name>Zn(2+)</name>
        <dbReference type="ChEBI" id="CHEBI:29105"/>
    </ligand>
</feature>
<feature type="chain" id="PRO_5007835366" description="Carbonic anhydrase" evidence="9">
    <location>
        <begin position="20"/>
        <end position="292"/>
    </location>
</feature>
<dbReference type="Proteomes" id="UP000075799">
    <property type="component" value="Unassembled WGS sequence"/>
</dbReference>
<feature type="binding site" evidence="6">
    <location>
        <position position="74"/>
    </location>
    <ligand>
        <name>Zn(2+)</name>
        <dbReference type="ChEBI" id="CHEBI:29105"/>
    </ligand>
</feature>
<comment type="cofactor">
    <cofactor evidence="6">
        <name>Zn(2+)</name>
        <dbReference type="ChEBI" id="CHEBI:29105"/>
    </cofactor>
    <text evidence="6">Binds 1 zinc ion per subunit.</text>
</comment>
<dbReference type="GO" id="GO:0015976">
    <property type="term" value="P:carbon utilization"/>
    <property type="evidence" value="ECO:0007669"/>
    <property type="project" value="InterPro"/>
</dbReference>
<evidence type="ECO:0000313" key="11">
    <source>
        <dbReference type="Proteomes" id="UP000075799"/>
    </source>
</evidence>
<dbReference type="CDD" id="cd03378">
    <property type="entry name" value="beta_CA_cladeC"/>
    <property type="match status" value="1"/>
</dbReference>
<dbReference type="SMART" id="SM00947">
    <property type="entry name" value="Pro_CA"/>
    <property type="match status" value="1"/>
</dbReference>
<evidence type="ECO:0000256" key="4">
    <source>
        <dbReference type="ARBA" id="ARBA00023239"/>
    </source>
</evidence>
<comment type="catalytic activity">
    <reaction evidence="5 7">
        <text>hydrogencarbonate + H(+) = CO2 + H2O</text>
        <dbReference type="Rhea" id="RHEA:10748"/>
        <dbReference type="ChEBI" id="CHEBI:15377"/>
        <dbReference type="ChEBI" id="CHEBI:15378"/>
        <dbReference type="ChEBI" id="CHEBI:16526"/>
        <dbReference type="ChEBI" id="CHEBI:17544"/>
        <dbReference type="EC" id="4.2.1.1"/>
    </reaction>
</comment>
<dbReference type="RefSeq" id="WP_063205906.1">
    <property type="nucleotide sequence ID" value="NZ_LUKD01000001.1"/>
</dbReference>
<evidence type="ECO:0000256" key="6">
    <source>
        <dbReference type="PIRSR" id="PIRSR601765-1"/>
    </source>
</evidence>
<evidence type="ECO:0000313" key="10">
    <source>
        <dbReference type="EMBL" id="KYG69055.1"/>
    </source>
</evidence>
<reference evidence="10 11" key="1">
    <citation type="submission" date="2016-03" db="EMBL/GenBank/DDBJ databases">
        <authorList>
            <person name="Ploux O."/>
        </authorList>
    </citation>
    <scope>NUCLEOTIDE SEQUENCE [LARGE SCALE GENOMIC DNA]</scope>
    <source>
        <strain evidence="10 11">EC13</strain>
    </source>
</reference>
<dbReference type="InterPro" id="IPR015892">
    <property type="entry name" value="Carbonic_anhydrase_CS"/>
</dbReference>
<dbReference type="InterPro" id="IPR001765">
    <property type="entry name" value="Carbonic_anhydrase"/>
</dbReference>
<keyword evidence="3 6" id="KW-0862">Zinc</keyword>
<dbReference type="PANTHER" id="PTHR11002:SF79">
    <property type="entry name" value="CARBONIC ANHYDRASE 2"/>
    <property type="match status" value="1"/>
</dbReference>
<dbReference type="Pfam" id="PF00484">
    <property type="entry name" value="Pro_CA"/>
    <property type="match status" value="1"/>
</dbReference>
<keyword evidence="4 7" id="KW-0456">Lyase</keyword>
<feature type="signal peptide" evidence="9">
    <location>
        <begin position="1"/>
        <end position="19"/>
    </location>
</feature>
<dbReference type="Gene3D" id="3.40.1050.10">
    <property type="entry name" value="Carbonic anhydrase"/>
    <property type="match status" value="1"/>
</dbReference>
<organism evidence="10 11">
    <name type="scientific">Bdellovibrio bacteriovorus</name>
    <dbReference type="NCBI Taxonomy" id="959"/>
    <lineage>
        <taxon>Bacteria</taxon>
        <taxon>Pseudomonadati</taxon>
        <taxon>Bdellovibrionota</taxon>
        <taxon>Bdellovibrionia</taxon>
        <taxon>Bdellovibrionales</taxon>
        <taxon>Pseudobdellovibrionaceae</taxon>
        <taxon>Bdellovibrio</taxon>
    </lineage>
</organism>
<proteinExistence type="inferred from homology"/>
<dbReference type="SUPFAM" id="SSF53056">
    <property type="entry name" value="beta-carbonic anhydrase, cab"/>
    <property type="match status" value="1"/>
</dbReference>
<feature type="region of interest" description="Disordered" evidence="8">
    <location>
        <begin position="234"/>
        <end position="292"/>
    </location>
</feature>
<dbReference type="GO" id="GO:0008270">
    <property type="term" value="F:zinc ion binding"/>
    <property type="evidence" value="ECO:0007669"/>
    <property type="project" value="UniProtKB-UniRule"/>
</dbReference>
<dbReference type="PANTHER" id="PTHR11002">
    <property type="entry name" value="CARBONIC ANHYDRASE"/>
    <property type="match status" value="1"/>
</dbReference>
<evidence type="ECO:0000256" key="7">
    <source>
        <dbReference type="RuleBase" id="RU003956"/>
    </source>
</evidence>
<evidence type="ECO:0000256" key="1">
    <source>
        <dbReference type="ARBA" id="ARBA00006217"/>
    </source>
</evidence>
<feature type="binding site" evidence="6">
    <location>
        <position position="130"/>
    </location>
    <ligand>
        <name>Zn(2+)</name>
        <dbReference type="ChEBI" id="CHEBI:29105"/>
    </ligand>
</feature>
<comment type="function">
    <text evidence="7">Reversible hydration of carbon dioxide.</text>
</comment>
<evidence type="ECO:0000256" key="9">
    <source>
        <dbReference type="SAM" id="SignalP"/>
    </source>
</evidence>
<feature type="binding site" evidence="6">
    <location>
        <position position="76"/>
    </location>
    <ligand>
        <name>Zn(2+)</name>
        <dbReference type="ChEBI" id="CHEBI:29105"/>
    </ligand>
</feature>
<evidence type="ECO:0000256" key="2">
    <source>
        <dbReference type="ARBA" id="ARBA00012925"/>
    </source>
</evidence>
<keyword evidence="6" id="KW-0479">Metal-binding</keyword>
<dbReference type="EMBL" id="LUKD01000001">
    <property type="protein sequence ID" value="KYG69055.1"/>
    <property type="molecule type" value="Genomic_DNA"/>
</dbReference>
<dbReference type="AlphaFoldDB" id="A0A162GVP4"/>
<gene>
    <name evidence="10" type="ORF">AZI87_07485</name>
</gene>
<sequence length="292" mass="31892">MKAIFSFLVITTISLSIFANDHAPAGVDADTSLRWLQNGNNRFTGAKLRSDGQSQGDVHRLSTGQKPHAIVLSCSDSRVPPEVVFDQKLGEIFVVRTAGEALGDNAIGSIEYAVEHLGSKLLVVMGHTSCGAVKAAHSTLNGSSLGTPALDNLVKDIQPRISQFKDKKPSKNFERESWANTEGVAKDLVTRSELIRKKVESGDLRIVSSLYDLESGHVAFKNEPTLQMRIPASVDEPKKEESHSHEKAGHTCDKCKEKKKAEVAKHSHGEEKKTDKKAHDEHAPDAHSEHSH</sequence>
<dbReference type="EC" id="4.2.1.1" evidence="2 7"/>
<evidence type="ECO:0000256" key="5">
    <source>
        <dbReference type="ARBA" id="ARBA00048348"/>
    </source>
</evidence>
<dbReference type="GO" id="GO:0004089">
    <property type="term" value="F:carbonate dehydratase activity"/>
    <property type="evidence" value="ECO:0007669"/>
    <property type="project" value="UniProtKB-UniRule"/>
</dbReference>
<dbReference type="PROSITE" id="PS00705">
    <property type="entry name" value="PROK_CO2_ANHYDRASE_2"/>
    <property type="match status" value="1"/>
</dbReference>
<dbReference type="OrthoDB" id="9797527at2"/>
<keyword evidence="9" id="KW-0732">Signal</keyword>
<dbReference type="InterPro" id="IPR036874">
    <property type="entry name" value="Carbonic_anhydrase_sf"/>
</dbReference>
<comment type="similarity">
    <text evidence="1 7">Belongs to the beta-class carbonic anhydrase family.</text>
</comment>
<name>A0A162GVP4_BDEBC</name>
<dbReference type="PROSITE" id="PS00704">
    <property type="entry name" value="PROK_CO2_ANHYDRASE_1"/>
    <property type="match status" value="1"/>
</dbReference>
<evidence type="ECO:0000256" key="8">
    <source>
        <dbReference type="SAM" id="MobiDB-lite"/>
    </source>
</evidence>
<feature type="compositionally biased region" description="Basic and acidic residues" evidence="8">
    <location>
        <begin position="235"/>
        <end position="292"/>
    </location>
</feature>
<protein>
    <recommendedName>
        <fullName evidence="2 7">Carbonic anhydrase</fullName>
        <ecNumber evidence="2 7">4.2.1.1</ecNumber>
    </recommendedName>
    <alternativeName>
        <fullName evidence="7">Carbonate dehydratase</fullName>
    </alternativeName>
</protein>
<comment type="caution">
    <text evidence="10">The sequence shown here is derived from an EMBL/GenBank/DDBJ whole genome shotgun (WGS) entry which is preliminary data.</text>
</comment>
<accession>A0A162GVP4</accession>